<evidence type="ECO:0000256" key="1">
    <source>
        <dbReference type="SAM" id="MobiDB-lite"/>
    </source>
</evidence>
<reference evidence="2" key="2">
    <citation type="submission" date="2020-11" db="EMBL/GenBank/DDBJ databases">
        <authorList>
            <person name="McCartney M.A."/>
            <person name="Auch B."/>
            <person name="Kono T."/>
            <person name="Mallez S."/>
            <person name="Becker A."/>
            <person name="Gohl D.M."/>
            <person name="Silverstein K.A.T."/>
            <person name="Koren S."/>
            <person name="Bechman K.B."/>
            <person name="Herman A."/>
            <person name="Abrahante J.E."/>
            <person name="Garbe J."/>
        </authorList>
    </citation>
    <scope>NUCLEOTIDE SEQUENCE</scope>
    <source>
        <strain evidence="2">Duluth1</strain>
        <tissue evidence="2">Whole animal</tissue>
    </source>
</reference>
<gene>
    <name evidence="2" type="ORF">DPMN_085409</name>
</gene>
<dbReference type="EMBL" id="JAIWYP010000016">
    <property type="protein sequence ID" value="KAH3697897.1"/>
    <property type="molecule type" value="Genomic_DNA"/>
</dbReference>
<feature type="region of interest" description="Disordered" evidence="1">
    <location>
        <begin position="157"/>
        <end position="176"/>
    </location>
</feature>
<dbReference type="AlphaFoldDB" id="A0A9D4BK87"/>
<protein>
    <submittedName>
        <fullName evidence="2">Uncharacterized protein</fullName>
    </submittedName>
</protein>
<keyword evidence="3" id="KW-1185">Reference proteome</keyword>
<dbReference type="Proteomes" id="UP000828390">
    <property type="component" value="Unassembled WGS sequence"/>
</dbReference>
<reference evidence="2" key="1">
    <citation type="journal article" date="2019" name="bioRxiv">
        <title>The Genome of the Zebra Mussel, Dreissena polymorpha: A Resource for Invasive Species Research.</title>
        <authorList>
            <person name="McCartney M.A."/>
            <person name="Auch B."/>
            <person name="Kono T."/>
            <person name="Mallez S."/>
            <person name="Zhang Y."/>
            <person name="Obille A."/>
            <person name="Becker A."/>
            <person name="Abrahante J.E."/>
            <person name="Garbe J."/>
            <person name="Badalamenti J.P."/>
            <person name="Herman A."/>
            <person name="Mangelson H."/>
            <person name="Liachko I."/>
            <person name="Sullivan S."/>
            <person name="Sone E.D."/>
            <person name="Koren S."/>
            <person name="Silverstein K.A.T."/>
            <person name="Beckman K.B."/>
            <person name="Gohl D.M."/>
        </authorList>
    </citation>
    <scope>NUCLEOTIDE SEQUENCE</scope>
    <source>
        <strain evidence="2">Duluth1</strain>
        <tissue evidence="2">Whole animal</tissue>
    </source>
</reference>
<feature type="compositionally biased region" description="Basic and acidic residues" evidence="1">
    <location>
        <begin position="159"/>
        <end position="176"/>
    </location>
</feature>
<name>A0A9D4BK87_DREPO</name>
<accession>A0A9D4BK87</accession>
<evidence type="ECO:0000313" key="3">
    <source>
        <dbReference type="Proteomes" id="UP000828390"/>
    </source>
</evidence>
<sequence length="176" mass="19863">MATMRSADIRGLHNNTIADITKYGEKLEEVASFKYQIVSMSKDGTTTAAVRIRIAMAVHKQLQFKVGGLQHHQLRPSLLHSHIHPFFGETSQHHNPPTADNKFEEIEKFYEELKHIIVKVPYKDIVKGVWNAQAGPDAYQDCNTINDVLLSWAETNASGKEKEEQALGDDRTHGLM</sequence>
<evidence type="ECO:0000313" key="2">
    <source>
        <dbReference type="EMBL" id="KAH3697897.1"/>
    </source>
</evidence>
<proteinExistence type="predicted"/>
<organism evidence="2 3">
    <name type="scientific">Dreissena polymorpha</name>
    <name type="common">Zebra mussel</name>
    <name type="synonym">Mytilus polymorpha</name>
    <dbReference type="NCBI Taxonomy" id="45954"/>
    <lineage>
        <taxon>Eukaryota</taxon>
        <taxon>Metazoa</taxon>
        <taxon>Spiralia</taxon>
        <taxon>Lophotrochozoa</taxon>
        <taxon>Mollusca</taxon>
        <taxon>Bivalvia</taxon>
        <taxon>Autobranchia</taxon>
        <taxon>Heteroconchia</taxon>
        <taxon>Euheterodonta</taxon>
        <taxon>Imparidentia</taxon>
        <taxon>Neoheterodontei</taxon>
        <taxon>Myida</taxon>
        <taxon>Dreissenoidea</taxon>
        <taxon>Dreissenidae</taxon>
        <taxon>Dreissena</taxon>
    </lineage>
</organism>
<comment type="caution">
    <text evidence="2">The sequence shown here is derived from an EMBL/GenBank/DDBJ whole genome shotgun (WGS) entry which is preliminary data.</text>
</comment>